<comment type="subcellular location">
    <subcellularLocation>
        <location evidence="1 12">Cell outer membrane</location>
        <topology evidence="1 12">Multi-pass membrane protein</topology>
    </subcellularLocation>
</comment>
<accession>A0ABV4AHL5</accession>
<keyword evidence="10 15" id="KW-0675">Receptor</keyword>
<dbReference type="PROSITE" id="PS52016">
    <property type="entry name" value="TONB_DEPENDENT_REC_3"/>
    <property type="match status" value="1"/>
</dbReference>
<keyword evidence="7" id="KW-0408">Iron</keyword>
<keyword evidence="9 12" id="KW-0472">Membrane</keyword>
<dbReference type="InterPro" id="IPR012910">
    <property type="entry name" value="Plug_dom"/>
</dbReference>
<dbReference type="RefSeq" id="WP_369454481.1">
    <property type="nucleotide sequence ID" value="NZ_JBGCUO010000001.1"/>
</dbReference>
<dbReference type="InterPro" id="IPR010105">
    <property type="entry name" value="TonB_sidphr_rcpt"/>
</dbReference>
<keyword evidence="6 12" id="KW-0812">Transmembrane</keyword>
<dbReference type="EMBL" id="JBGCUO010000001">
    <property type="protein sequence ID" value="MEY1661231.1"/>
    <property type="molecule type" value="Genomic_DNA"/>
</dbReference>
<evidence type="ECO:0000256" key="5">
    <source>
        <dbReference type="ARBA" id="ARBA00022496"/>
    </source>
</evidence>
<organism evidence="15 16">
    <name type="scientific">Isoalcanivorax beigongshangi</name>
    <dbReference type="NCBI Taxonomy" id="3238810"/>
    <lineage>
        <taxon>Bacteria</taxon>
        <taxon>Pseudomonadati</taxon>
        <taxon>Pseudomonadota</taxon>
        <taxon>Gammaproteobacteria</taxon>
        <taxon>Oceanospirillales</taxon>
        <taxon>Alcanivoracaceae</taxon>
        <taxon>Isoalcanivorax</taxon>
    </lineage>
</organism>
<dbReference type="InterPro" id="IPR039426">
    <property type="entry name" value="TonB-dep_rcpt-like"/>
</dbReference>
<evidence type="ECO:0000313" key="15">
    <source>
        <dbReference type="EMBL" id="MEY1661231.1"/>
    </source>
</evidence>
<keyword evidence="4 12" id="KW-1134">Transmembrane beta strand</keyword>
<evidence type="ECO:0000256" key="4">
    <source>
        <dbReference type="ARBA" id="ARBA00022452"/>
    </source>
</evidence>
<evidence type="ECO:0000256" key="12">
    <source>
        <dbReference type="PROSITE-ProRule" id="PRU01360"/>
    </source>
</evidence>
<evidence type="ECO:0000256" key="10">
    <source>
        <dbReference type="ARBA" id="ARBA00023170"/>
    </source>
</evidence>
<protein>
    <submittedName>
        <fullName evidence="15">TonB-dependent siderophore receptor</fullName>
    </submittedName>
</protein>
<evidence type="ECO:0000256" key="11">
    <source>
        <dbReference type="ARBA" id="ARBA00023237"/>
    </source>
</evidence>
<keyword evidence="16" id="KW-1185">Reference proteome</keyword>
<dbReference type="CDD" id="cd01347">
    <property type="entry name" value="ligand_gated_channel"/>
    <property type="match status" value="1"/>
</dbReference>
<evidence type="ECO:0000256" key="3">
    <source>
        <dbReference type="ARBA" id="ARBA00022448"/>
    </source>
</evidence>
<keyword evidence="5" id="KW-0410">Iron transport</keyword>
<evidence type="ECO:0000256" key="9">
    <source>
        <dbReference type="ARBA" id="ARBA00023136"/>
    </source>
</evidence>
<dbReference type="Pfam" id="PF07715">
    <property type="entry name" value="Plug"/>
    <property type="match status" value="1"/>
</dbReference>
<evidence type="ECO:0000256" key="7">
    <source>
        <dbReference type="ARBA" id="ARBA00023004"/>
    </source>
</evidence>
<dbReference type="InterPro" id="IPR036942">
    <property type="entry name" value="Beta-barrel_TonB_sf"/>
</dbReference>
<dbReference type="Gene3D" id="2.170.130.10">
    <property type="entry name" value="TonB-dependent receptor, plug domain"/>
    <property type="match status" value="1"/>
</dbReference>
<evidence type="ECO:0000259" key="14">
    <source>
        <dbReference type="SMART" id="SM00965"/>
    </source>
</evidence>
<dbReference type="SMART" id="SM00965">
    <property type="entry name" value="STN"/>
    <property type="match status" value="1"/>
</dbReference>
<dbReference type="NCBIfam" id="TIGR01783">
    <property type="entry name" value="TonB-siderophor"/>
    <property type="match status" value="1"/>
</dbReference>
<evidence type="ECO:0000256" key="6">
    <source>
        <dbReference type="ARBA" id="ARBA00022692"/>
    </source>
</evidence>
<evidence type="ECO:0000256" key="1">
    <source>
        <dbReference type="ARBA" id="ARBA00004571"/>
    </source>
</evidence>
<evidence type="ECO:0000256" key="2">
    <source>
        <dbReference type="ARBA" id="ARBA00009810"/>
    </source>
</evidence>
<evidence type="ECO:0000256" key="13">
    <source>
        <dbReference type="RuleBase" id="RU003357"/>
    </source>
</evidence>
<dbReference type="Gene3D" id="3.55.50.30">
    <property type="match status" value="1"/>
</dbReference>
<keyword evidence="8 13" id="KW-0798">TonB box</keyword>
<reference evidence="15 16" key="1">
    <citation type="submission" date="2024-07" db="EMBL/GenBank/DDBJ databases">
        <authorList>
            <person name="Ren Q."/>
        </authorList>
    </citation>
    <scope>NUCLEOTIDE SEQUENCE [LARGE SCALE GENOMIC DNA]</scope>
    <source>
        <strain evidence="15 16">REN37</strain>
    </source>
</reference>
<dbReference type="PANTHER" id="PTHR32552:SF74">
    <property type="entry name" value="HYDROXAMATE SIDEROPHORE RECEPTOR FHUE"/>
    <property type="match status" value="1"/>
</dbReference>
<dbReference type="SUPFAM" id="SSF56935">
    <property type="entry name" value="Porins"/>
    <property type="match status" value="1"/>
</dbReference>
<name>A0ABV4AHL5_9GAMM</name>
<dbReference type="Proteomes" id="UP001562065">
    <property type="component" value="Unassembled WGS sequence"/>
</dbReference>
<keyword evidence="5" id="KW-0406">Ion transport</keyword>
<comment type="similarity">
    <text evidence="2 12 13">Belongs to the TonB-dependent receptor family.</text>
</comment>
<dbReference type="InterPro" id="IPR037066">
    <property type="entry name" value="Plug_dom_sf"/>
</dbReference>
<evidence type="ECO:0000313" key="16">
    <source>
        <dbReference type="Proteomes" id="UP001562065"/>
    </source>
</evidence>
<feature type="domain" description="Secretin/TonB short N-terminal" evidence="14">
    <location>
        <begin position="63"/>
        <end position="114"/>
    </location>
</feature>
<proteinExistence type="inferred from homology"/>
<dbReference type="InterPro" id="IPR000531">
    <property type="entry name" value="Beta-barrel_TonB"/>
</dbReference>
<sequence>MAAHTLHWTSIFRRSPLWLWCAALVWAGSAALPALADDYSRSYRIEAGALTPALQAFAQRANVLLTFSSSQTRGRHTAGLHGDYSVLGGFNQLLSGTGLAAEPLPGGGYRLRELPPDAPAALAPVAVSANQLGEITDGSGRYTTGALATATRLVMSPKETPQSISVVTRQEMADFQLNAIDDVMTHMPGVSIATYDSERTEYYARGFAIQNFQYDGIPMMRNSAYSAGNTLSDMATYDRVEVLRGATGLLNGSGYPGATINLIRKKPTPTFQGQVSGSVGRWNDYRGELDVAGPLTADGGVRGRAVAVHQDRNSQLDGYQRDTTVLYGIIEANLGDSTLLTLGADYQDNQPTRSTWGGNPIYTRDGRFNHRSRSFNNGADWSHWDQYTRTLFATLEHFHANDWVTKLQLNHQINGYRAELGSVAGGHPDSATGTGTLMWTGKYVGETRSDAADVYASGPFELAGRRHELVVGGSVSRSTWHNRNYDEQPGYDDVVPDYYRWTGRVPEPNWQLSSRNHEVTTEQGLYLTARFDLHQQLKLITGTRLSNYKDEDLRERGVWVPYVGLIYDLRPELSLYTSYSSIFLPQSERDLQGRRLDPLEGVNYEGGLKAELLQQRLTATLSYFQLEQDNFAQASGGTTPTGEPAFRAVNGVRTKGHELELVGALSERWNLHASYTHKIARRHGDKVDTLSPENQLRLYATYDFADQLDGLTLGGGARWMDKTWGDVSYPPSNGIRRHTVDDYWVLDAMARYRINDRLSASLSVTNLLDEKYYSIFSWYGTYTWGEPRNTRLNVTYRF</sequence>
<comment type="caution">
    <text evidence="15">The sequence shown here is derived from an EMBL/GenBank/DDBJ whole genome shotgun (WGS) entry which is preliminary data.</text>
</comment>
<dbReference type="InterPro" id="IPR011662">
    <property type="entry name" value="Secretin/TonB_short_N"/>
</dbReference>
<evidence type="ECO:0000256" key="8">
    <source>
        <dbReference type="ARBA" id="ARBA00023077"/>
    </source>
</evidence>
<dbReference type="PANTHER" id="PTHR32552">
    <property type="entry name" value="FERRICHROME IRON RECEPTOR-RELATED"/>
    <property type="match status" value="1"/>
</dbReference>
<dbReference type="Pfam" id="PF00593">
    <property type="entry name" value="TonB_dep_Rec_b-barrel"/>
    <property type="match status" value="1"/>
</dbReference>
<keyword evidence="3 12" id="KW-0813">Transport</keyword>
<keyword evidence="11 12" id="KW-0998">Cell outer membrane</keyword>
<dbReference type="Gene3D" id="2.40.170.20">
    <property type="entry name" value="TonB-dependent receptor, beta-barrel domain"/>
    <property type="match status" value="1"/>
</dbReference>
<gene>
    <name evidence="15" type="ORF">AB5I84_03615</name>
</gene>